<dbReference type="RefSeq" id="WP_377021943.1">
    <property type="nucleotide sequence ID" value="NZ_JBHLTS010000019.1"/>
</dbReference>
<dbReference type="EMBL" id="JBHLTS010000019">
    <property type="protein sequence ID" value="MFC0514089.1"/>
    <property type="molecule type" value="Genomic_DNA"/>
</dbReference>
<dbReference type="Pfam" id="PF13483">
    <property type="entry name" value="Lactamase_B_3"/>
    <property type="match status" value="1"/>
</dbReference>
<dbReference type="Gene3D" id="3.60.15.10">
    <property type="entry name" value="Ribonuclease Z/Hydroxyacylglutathione hydrolase-like"/>
    <property type="match status" value="1"/>
</dbReference>
<evidence type="ECO:0000259" key="1">
    <source>
        <dbReference type="Pfam" id="PF18456"/>
    </source>
</evidence>
<accession>A0ABV6L3Q3</accession>
<feature type="domain" description="Diiron non-heme beta-hydroxylase N-terminal" evidence="1">
    <location>
        <begin position="7"/>
        <end position="238"/>
    </location>
</feature>
<sequence>MNEEQLYLKPNVVIEPLVDKWYAWSHLISPATAAMNIVGRHLAIIESYLMAPAIHANAVLNPKMKGGPFMDFGGGRIDEVTELEKQSLEKQKHVIEFAKAIKTLDKLLDNEATGYGLEDLYPKVPEILRGYVELYYDRNNNPGFRFFESLLYQSEFYNKSSQSLAMWITNNDERPFCLSTPRLTEPDVLSLDVPFDHACIDALARMKRTSNSYSAIKEICGITPEQEPLFKTFFTETPPPPYEKYTGDKIRMRYFGHACILVETKDISILVDPLISYYGYSSDVQHFSDVDLPDTIDYVLITHNHQDHILFETLLPLRHKIKNLIVPRTSSGKLEDPDLKLMFNSIGFNNVMDISEMQTIHFNDAIITGLPFIGEHSDMNILTKACYLVKIGDFKLLFLADSRIVEPRLYELVHKHIGNVDVLFIGMECDGAPLTWLYGPLLTKKLPRDMDGSRRLAGSDCDKGMALIDIFNPKEAYVYAMGQEPWVEFISSIKYTDESNPIVQSDKLVKLCTERGIVAERLYGEKELLYNKQVDSLIEQ</sequence>
<keyword evidence="3" id="KW-1185">Reference proteome</keyword>
<dbReference type="PANTHER" id="PTHR43546">
    <property type="entry name" value="UPF0173 METAL-DEPENDENT HYDROLASE MJ1163-RELATED"/>
    <property type="match status" value="1"/>
</dbReference>
<reference evidence="2 3" key="1">
    <citation type="submission" date="2024-09" db="EMBL/GenBank/DDBJ databases">
        <authorList>
            <person name="Sun Q."/>
            <person name="Mori K."/>
        </authorList>
    </citation>
    <scope>NUCLEOTIDE SEQUENCE [LARGE SCALE GENOMIC DNA]</scope>
    <source>
        <strain evidence="2 3">NCAIM B.02415</strain>
    </source>
</reference>
<evidence type="ECO:0000313" key="2">
    <source>
        <dbReference type="EMBL" id="MFC0514089.1"/>
    </source>
</evidence>
<dbReference type="SUPFAM" id="SSF56281">
    <property type="entry name" value="Metallo-hydrolase/oxidoreductase"/>
    <property type="match status" value="1"/>
</dbReference>
<dbReference type="InterPro" id="IPR041141">
    <property type="entry name" value="CmlA_N"/>
</dbReference>
<gene>
    <name evidence="2" type="ORF">ACFFGT_07765</name>
</gene>
<protein>
    <submittedName>
        <fullName evidence="2">MBL fold metallo-hydrolase</fullName>
        <ecNumber evidence="2">3.-.-.-</ecNumber>
    </submittedName>
</protein>
<dbReference type="PANTHER" id="PTHR43546:SF3">
    <property type="entry name" value="UPF0173 METAL-DEPENDENT HYDROLASE MJ1163"/>
    <property type="match status" value="1"/>
</dbReference>
<organism evidence="2 3">
    <name type="scientific">Mucilaginibacter angelicae</name>
    <dbReference type="NCBI Taxonomy" id="869718"/>
    <lineage>
        <taxon>Bacteria</taxon>
        <taxon>Pseudomonadati</taxon>
        <taxon>Bacteroidota</taxon>
        <taxon>Sphingobacteriia</taxon>
        <taxon>Sphingobacteriales</taxon>
        <taxon>Sphingobacteriaceae</taxon>
        <taxon>Mucilaginibacter</taxon>
    </lineage>
</organism>
<dbReference type="Pfam" id="PF18456">
    <property type="entry name" value="CmlA_N"/>
    <property type="match status" value="1"/>
</dbReference>
<proteinExistence type="predicted"/>
<comment type="caution">
    <text evidence="2">The sequence shown here is derived from an EMBL/GenBank/DDBJ whole genome shotgun (WGS) entry which is preliminary data.</text>
</comment>
<dbReference type="Proteomes" id="UP001589828">
    <property type="component" value="Unassembled WGS sequence"/>
</dbReference>
<dbReference type="EC" id="3.-.-.-" evidence="2"/>
<dbReference type="InterPro" id="IPR036866">
    <property type="entry name" value="RibonucZ/Hydroxyglut_hydro"/>
</dbReference>
<keyword evidence="2" id="KW-0378">Hydrolase</keyword>
<dbReference type="InterPro" id="IPR050114">
    <property type="entry name" value="UPF0173_UPF0282_UlaG_hydrolase"/>
</dbReference>
<name>A0ABV6L3Q3_9SPHI</name>
<dbReference type="GO" id="GO:0016787">
    <property type="term" value="F:hydrolase activity"/>
    <property type="evidence" value="ECO:0007669"/>
    <property type="project" value="UniProtKB-KW"/>
</dbReference>
<evidence type="ECO:0000313" key="3">
    <source>
        <dbReference type="Proteomes" id="UP001589828"/>
    </source>
</evidence>